<feature type="non-terminal residue" evidence="1">
    <location>
        <position position="1"/>
    </location>
</feature>
<comment type="caution">
    <text evidence="1">The sequence shown here is derived from an EMBL/GenBank/DDBJ whole genome shotgun (WGS) entry which is preliminary data.</text>
</comment>
<organism evidence="1 2">
    <name type="scientific">Batillaria attramentaria</name>
    <dbReference type="NCBI Taxonomy" id="370345"/>
    <lineage>
        <taxon>Eukaryota</taxon>
        <taxon>Metazoa</taxon>
        <taxon>Spiralia</taxon>
        <taxon>Lophotrochozoa</taxon>
        <taxon>Mollusca</taxon>
        <taxon>Gastropoda</taxon>
        <taxon>Caenogastropoda</taxon>
        <taxon>Sorbeoconcha</taxon>
        <taxon>Cerithioidea</taxon>
        <taxon>Batillariidae</taxon>
        <taxon>Batillaria</taxon>
    </lineage>
</organism>
<protein>
    <submittedName>
        <fullName evidence="1">Uncharacterized protein</fullName>
    </submittedName>
</protein>
<evidence type="ECO:0000313" key="1">
    <source>
        <dbReference type="EMBL" id="KAK7504278.1"/>
    </source>
</evidence>
<dbReference type="Proteomes" id="UP001519460">
    <property type="component" value="Unassembled WGS sequence"/>
</dbReference>
<evidence type="ECO:0000313" key="2">
    <source>
        <dbReference type="Proteomes" id="UP001519460"/>
    </source>
</evidence>
<reference evidence="1 2" key="1">
    <citation type="journal article" date="2023" name="Sci. Data">
        <title>Genome assembly of the Korean intertidal mud-creeper Batillaria attramentaria.</title>
        <authorList>
            <person name="Patra A.K."/>
            <person name="Ho P.T."/>
            <person name="Jun S."/>
            <person name="Lee S.J."/>
            <person name="Kim Y."/>
            <person name="Won Y.J."/>
        </authorList>
    </citation>
    <scope>NUCLEOTIDE SEQUENCE [LARGE SCALE GENOMIC DNA]</scope>
    <source>
        <strain evidence="1">Wonlab-2016</strain>
    </source>
</reference>
<sequence length="94" mass="10544">EEEEFLSKNKHIGDVGPTRVLKAEDIVNGRSWGLLVDEMTFTGTRNGPPPTATLEGQWTRPARYQLTIVPKELSSNPEIKDLSMAIQRLPKGER</sequence>
<proteinExistence type="predicted"/>
<keyword evidence="2" id="KW-1185">Reference proteome</keyword>
<accession>A0ABD0LXV1</accession>
<dbReference type="AlphaFoldDB" id="A0ABD0LXV1"/>
<dbReference type="EMBL" id="JACVVK020000016">
    <property type="protein sequence ID" value="KAK7504278.1"/>
    <property type="molecule type" value="Genomic_DNA"/>
</dbReference>
<name>A0ABD0LXV1_9CAEN</name>
<feature type="non-terminal residue" evidence="1">
    <location>
        <position position="94"/>
    </location>
</feature>
<gene>
    <name evidence="1" type="ORF">BaRGS_00004582</name>
</gene>